<accession>A0A5B7GWF3</accession>
<gene>
    <name evidence="1" type="ORF">E2C01_055886</name>
</gene>
<dbReference type="AlphaFoldDB" id="A0A5B7GWF3"/>
<evidence type="ECO:0000313" key="1">
    <source>
        <dbReference type="EMBL" id="MPC61809.1"/>
    </source>
</evidence>
<keyword evidence="2" id="KW-1185">Reference proteome</keyword>
<dbReference type="Proteomes" id="UP000324222">
    <property type="component" value="Unassembled WGS sequence"/>
</dbReference>
<proteinExistence type="predicted"/>
<organism evidence="1 2">
    <name type="scientific">Portunus trituberculatus</name>
    <name type="common">Swimming crab</name>
    <name type="synonym">Neptunus trituberculatus</name>
    <dbReference type="NCBI Taxonomy" id="210409"/>
    <lineage>
        <taxon>Eukaryota</taxon>
        <taxon>Metazoa</taxon>
        <taxon>Ecdysozoa</taxon>
        <taxon>Arthropoda</taxon>
        <taxon>Crustacea</taxon>
        <taxon>Multicrustacea</taxon>
        <taxon>Malacostraca</taxon>
        <taxon>Eumalacostraca</taxon>
        <taxon>Eucarida</taxon>
        <taxon>Decapoda</taxon>
        <taxon>Pleocyemata</taxon>
        <taxon>Brachyura</taxon>
        <taxon>Eubrachyura</taxon>
        <taxon>Portunoidea</taxon>
        <taxon>Portunidae</taxon>
        <taxon>Portuninae</taxon>
        <taxon>Portunus</taxon>
    </lineage>
</organism>
<reference evidence="1 2" key="1">
    <citation type="submission" date="2019-05" db="EMBL/GenBank/DDBJ databases">
        <title>Another draft genome of Portunus trituberculatus and its Hox gene families provides insights of decapod evolution.</title>
        <authorList>
            <person name="Jeong J.-H."/>
            <person name="Song I."/>
            <person name="Kim S."/>
            <person name="Choi T."/>
            <person name="Kim D."/>
            <person name="Ryu S."/>
            <person name="Kim W."/>
        </authorList>
    </citation>
    <scope>NUCLEOTIDE SEQUENCE [LARGE SCALE GENOMIC DNA]</scope>
    <source>
        <tissue evidence="1">Muscle</tissue>
    </source>
</reference>
<sequence length="200" mass="21666">MCTLHLVMSPVRHSTPVGGNNVIAPLYQFCEAGRGRGKLCIESKEQAVPHVQEPTLVLLKGDYWGGRVKGRWELGHSRQCSMGQEGDMSLVLRVLATESSTPATRGSSSDSLADNLIRSDEVLTATTTSGLHAPPPTHHVMSKGCYAPASHSKMQGRLRQALHSGFSSCVTHSLTQGVTHVRRTPMARNTRTLGTHDHHS</sequence>
<comment type="caution">
    <text evidence="1">The sequence shown here is derived from an EMBL/GenBank/DDBJ whole genome shotgun (WGS) entry which is preliminary data.</text>
</comment>
<name>A0A5B7GWF3_PORTR</name>
<protein>
    <submittedName>
        <fullName evidence="1">Uncharacterized protein</fullName>
    </submittedName>
</protein>
<dbReference type="EMBL" id="VSRR010018958">
    <property type="protein sequence ID" value="MPC61809.1"/>
    <property type="molecule type" value="Genomic_DNA"/>
</dbReference>
<evidence type="ECO:0000313" key="2">
    <source>
        <dbReference type="Proteomes" id="UP000324222"/>
    </source>
</evidence>